<organism evidence="1 2">
    <name type="scientific">Sporothrix bragantina</name>
    <dbReference type="NCBI Taxonomy" id="671064"/>
    <lineage>
        <taxon>Eukaryota</taxon>
        <taxon>Fungi</taxon>
        <taxon>Dikarya</taxon>
        <taxon>Ascomycota</taxon>
        <taxon>Pezizomycotina</taxon>
        <taxon>Sordariomycetes</taxon>
        <taxon>Sordariomycetidae</taxon>
        <taxon>Ophiostomatales</taxon>
        <taxon>Ophiostomataceae</taxon>
        <taxon>Sporothrix</taxon>
    </lineage>
</organism>
<dbReference type="InterPro" id="IPR011032">
    <property type="entry name" value="GroES-like_sf"/>
</dbReference>
<dbReference type="Proteomes" id="UP001642406">
    <property type="component" value="Unassembled WGS sequence"/>
</dbReference>
<proteinExistence type="predicted"/>
<accession>A0ABP0CDX5</accession>
<comment type="caution">
    <text evidence="1">The sequence shown here is derived from an EMBL/GenBank/DDBJ whole genome shotgun (WGS) entry which is preliminary data.</text>
</comment>
<gene>
    <name evidence="1" type="ORF">SBRCBS47491_007448</name>
</gene>
<dbReference type="Gene3D" id="3.40.50.720">
    <property type="entry name" value="NAD(P)-binding Rossmann-like Domain"/>
    <property type="match status" value="1"/>
</dbReference>
<dbReference type="PANTHER" id="PTHR43677">
    <property type="entry name" value="SHORT-CHAIN DEHYDROGENASE/REDUCTASE"/>
    <property type="match status" value="1"/>
</dbReference>
<dbReference type="EMBL" id="CAWUHC010000084">
    <property type="protein sequence ID" value="CAK7230028.1"/>
    <property type="molecule type" value="Genomic_DNA"/>
</dbReference>
<name>A0ABP0CDX5_9PEZI</name>
<keyword evidence="2" id="KW-1185">Reference proteome</keyword>
<sequence length="319" mass="33115">MHYAQVQAFGQAPQYLEGPDLPEPAAGQVRLKVLASAVHRLVQMRANGKHFSATSVPLDPSSDGVGIDEATGQVYYVSMFAAPMLAEYANADIKRLVPIPAGADPIAVAALTNPVSSSWLALTERVHDLKPGFSVLVLGVTGTSGRTAIPVARKFGAGTIIGAARNEKALQALVADGSIDKYIVLGDADALSNATAALGHVDVILDYVYGAAASTVLSALQTNADGPPTQYVNIGTIAQEESISLNAQTLRAKNLTLAGSAPGSYSLTGAGKQVPGIVALAATLPKPADVVPYALSEVARVWDTDEARKKRLVLLPWGQ</sequence>
<dbReference type="Gene3D" id="3.90.180.10">
    <property type="entry name" value="Medium-chain alcohol dehydrogenases, catalytic domain"/>
    <property type="match status" value="1"/>
</dbReference>
<protein>
    <recommendedName>
        <fullName evidence="3">Quinone oxidoreductase</fullName>
    </recommendedName>
</protein>
<dbReference type="SUPFAM" id="SSF50129">
    <property type="entry name" value="GroES-like"/>
    <property type="match status" value="1"/>
</dbReference>
<evidence type="ECO:0008006" key="3">
    <source>
        <dbReference type="Google" id="ProtNLM"/>
    </source>
</evidence>
<dbReference type="SUPFAM" id="SSF51735">
    <property type="entry name" value="NAD(P)-binding Rossmann-fold domains"/>
    <property type="match status" value="1"/>
</dbReference>
<reference evidence="1 2" key="1">
    <citation type="submission" date="2024-01" db="EMBL/GenBank/DDBJ databases">
        <authorList>
            <person name="Allen C."/>
            <person name="Tagirdzhanova G."/>
        </authorList>
    </citation>
    <scope>NUCLEOTIDE SEQUENCE [LARGE SCALE GENOMIC DNA]</scope>
</reference>
<dbReference type="InterPro" id="IPR051397">
    <property type="entry name" value="Zn-ADH-like_protein"/>
</dbReference>
<evidence type="ECO:0000313" key="2">
    <source>
        <dbReference type="Proteomes" id="UP001642406"/>
    </source>
</evidence>
<evidence type="ECO:0000313" key="1">
    <source>
        <dbReference type="EMBL" id="CAK7230028.1"/>
    </source>
</evidence>
<dbReference type="InterPro" id="IPR036291">
    <property type="entry name" value="NAD(P)-bd_dom_sf"/>
</dbReference>
<dbReference type="PANTHER" id="PTHR43677:SF11">
    <property type="entry name" value="ZINC-CONTAINING ALCOHOL DEHYDROGENASE"/>
    <property type="match status" value="1"/>
</dbReference>